<dbReference type="Proteomes" id="UP001499967">
    <property type="component" value="Unassembled WGS sequence"/>
</dbReference>
<comment type="caution">
    <text evidence="2">The sequence shown here is derived from an EMBL/GenBank/DDBJ whole genome shotgun (WGS) entry which is preliminary data.</text>
</comment>
<feature type="transmembrane region" description="Helical" evidence="1">
    <location>
        <begin position="157"/>
        <end position="177"/>
    </location>
</feature>
<accession>A0ABP3ZLZ9</accession>
<dbReference type="RefSeq" id="WP_343938634.1">
    <property type="nucleotide sequence ID" value="NZ_BAAAHP010000014.1"/>
</dbReference>
<keyword evidence="1" id="KW-0472">Membrane</keyword>
<sequence>MTMDNRESSDRVIDVSSMPPARALGWLAGCAVLSFVVSFVGTDLLGLHHDLYYLLYFTILLAYLAAFVARSGIAWRRVLAQNLGWSVGVGVLVGAAVARQILTQPGTVRPSGAYLAFEVVWRGVVYGVVDALVLFVFPALVALLLLRGDRRGFARKVAFAGLTFVCSLLVVTTYHIGYSEFRGDKLLQPQIGAVLFNLPAMLTGNPVGSVIAHGTAHVTAVLHQYYGGGQGFLPPGLTPGSPSGTRGAAGAPVSAGWLALMAAVVTLGRNRIVH</sequence>
<proteinExistence type="predicted"/>
<gene>
    <name evidence="2" type="ORF">GCM10009559_06250</name>
</gene>
<protein>
    <recommendedName>
        <fullName evidence="4">CAAX prenyl protease-like protein</fullName>
    </recommendedName>
</protein>
<organism evidence="2 3">
    <name type="scientific">Pseudonocardia zijingensis</name>
    <dbReference type="NCBI Taxonomy" id="153376"/>
    <lineage>
        <taxon>Bacteria</taxon>
        <taxon>Bacillati</taxon>
        <taxon>Actinomycetota</taxon>
        <taxon>Actinomycetes</taxon>
        <taxon>Pseudonocardiales</taxon>
        <taxon>Pseudonocardiaceae</taxon>
        <taxon>Pseudonocardia</taxon>
    </lineage>
</organism>
<feature type="transmembrane region" description="Helical" evidence="1">
    <location>
        <begin position="21"/>
        <end position="41"/>
    </location>
</feature>
<dbReference type="EMBL" id="BAAAHP010000014">
    <property type="protein sequence ID" value="GAA0922582.1"/>
    <property type="molecule type" value="Genomic_DNA"/>
</dbReference>
<reference evidence="3" key="1">
    <citation type="journal article" date="2019" name="Int. J. Syst. Evol. Microbiol.">
        <title>The Global Catalogue of Microorganisms (GCM) 10K type strain sequencing project: providing services to taxonomists for standard genome sequencing and annotation.</title>
        <authorList>
            <consortium name="The Broad Institute Genomics Platform"/>
            <consortium name="The Broad Institute Genome Sequencing Center for Infectious Disease"/>
            <person name="Wu L."/>
            <person name="Ma J."/>
        </authorList>
    </citation>
    <scope>NUCLEOTIDE SEQUENCE [LARGE SCALE GENOMIC DNA]</scope>
    <source>
        <strain evidence="3">JCM 11117</strain>
    </source>
</reference>
<feature type="transmembrane region" description="Helical" evidence="1">
    <location>
        <begin position="249"/>
        <end position="268"/>
    </location>
</feature>
<feature type="transmembrane region" description="Helical" evidence="1">
    <location>
        <begin position="123"/>
        <end position="145"/>
    </location>
</feature>
<feature type="transmembrane region" description="Helical" evidence="1">
    <location>
        <begin position="53"/>
        <end position="71"/>
    </location>
</feature>
<evidence type="ECO:0000313" key="3">
    <source>
        <dbReference type="Proteomes" id="UP001499967"/>
    </source>
</evidence>
<evidence type="ECO:0000256" key="1">
    <source>
        <dbReference type="SAM" id="Phobius"/>
    </source>
</evidence>
<keyword evidence="3" id="KW-1185">Reference proteome</keyword>
<feature type="transmembrane region" description="Helical" evidence="1">
    <location>
        <begin position="83"/>
        <end position="103"/>
    </location>
</feature>
<evidence type="ECO:0000313" key="2">
    <source>
        <dbReference type="EMBL" id="GAA0922582.1"/>
    </source>
</evidence>
<name>A0ABP3ZLZ9_9PSEU</name>
<keyword evidence="1" id="KW-0812">Transmembrane</keyword>
<evidence type="ECO:0008006" key="4">
    <source>
        <dbReference type="Google" id="ProtNLM"/>
    </source>
</evidence>
<keyword evidence="1" id="KW-1133">Transmembrane helix</keyword>